<dbReference type="EMBL" id="MAJZ01000877">
    <property type="protein sequence ID" value="OCH72803.1"/>
    <property type="molecule type" value="Genomic_DNA"/>
</dbReference>
<dbReference type="RefSeq" id="WP_017034309.1">
    <property type="nucleotide sequence ID" value="NZ_JBNGCH010000877.1"/>
</dbReference>
<organism evidence="2 3">
    <name type="scientific">Vibrio genomosp. F10</name>
    <dbReference type="NCBI Taxonomy" id="723171"/>
    <lineage>
        <taxon>Bacteria</taxon>
        <taxon>Pseudomonadati</taxon>
        <taxon>Pseudomonadota</taxon>
        <taxon>Gammaproteobacteria</taxon>
        <taxon>Vibrionales</taxon>
        <taxon>Vibrionaceae</taxon>
        <taxon>Vibrio</taxon>
    </lineage>
</organism>
<keyword evidence="1" id="KW-0472">Membrane</keyword>
<accession>A0A1B9QV81</accession>
<dbReference type="Proteomes" id="UP000093173">
    <property type="component" value="Unassembled WGS sequence"/>
</dbReference>
<feature type="transmembrane region" description="Helical" evidence="1">
    <location>
        <begin position="42"/>
        <end position="60"/>
    </location>
</feature>
<evidence type="ECO:0000313" key="2">
    <source>
        <dbReference type="EMBL" id="OCH72803.1"/>
    </source>
</evidence>
<protein>
    <recommendedName>
        <fullName evidence="4">Phosphoenolpyruvate protein kinase</fullName>
    </recommendedName>
</protein>
<reference evidence="3" key="1">
    <citation type="submission" date="2016-06" db="EMBL/GenBank/DDBJ databases">
        <authorList>
            <person name="Hehemann J.-H."/>
            <person name="Arevalo P."/>
            <person name="Datta M.S."/>
            <person name="Polz M.F."/>
        </authorList>
    </citation>
    <scope>NUCLEOTIDE SEQUENCE [LARGE SCALE GENOMIC DNA]</scope>
    <source>
        <strain evidence="3">9CSC122</strain>
    </source>
</reference>
<keyword evidence="3" id="KW-1185">Reference proteome</keyword>
<dbReference type="NCBIfam" id="NF038050">
    <property type="entry name" value="NrtS"/>
    <property type="match status" value="1"/>
</dbReference>
<evidence type="ECO:0000256" key="1">
    <source>
        <dbReference type="SAM" id="Phobius"/>
    </source>
</evidence>
<dbReference type="InterPro" id="IPR047700">
    <property type="entry name" value="NrtS-like"/>
</dbReference>
<keyword evidence="1" id="KW-1133">Transmembrane helix</keyword>
<sequence length="71" mass="7945">MVNSKVIKRALYIALIVGTLLNVINQYDAFFHGSTIHWIKAALTYCVPFGVSLISSIITMKDMAQEQEKSL</sequence>
<name>A0A1B9QV81_9VIBR</name>
<evidence type="ECO:0000313" key="3">
    <source>
        <dbReference type="Proteomes" id="UP000093173"/>
    </source>
</evidence>
<gene>
    <name evidence="2" type="ORF">A6E14_15340</name>
</gene>
<proteinExistence type="predicted"/>
<comment type="caution">
    <text evidence="2">The sequence shown here is derived from an EMBL/GenBank/DDBJ whole genome shotgun (WGS) entry which is preliminary data.</text>
</comment>
<evidence type="ECO:0008006" key="4">
    <source>
        <dbReference type="Google" id="ProtNLM"/>
    </source>
</evidence>
<dbReference type="AlphaFoldDB" id="A0A1B9QV81"/>
<keyword evidence="1" id="KW-0812">Transmembrane</keyword>